<comment type="caution">
    <text evidence="4">The sequence shown here is derived from an EMBL/GenBank/DDBJ whole genome shotgun (WGS) entry which is preliminary data.</text>
</comment>
<dbReference type="InterPro" id="IPR029063">
    <property type="entry name" value="SAM-dependent_MTases_sf"/>
</dbReference>
<dbReference type="GO" id="GO:0008168">
    <property type="term" value="F:methyltransferase activity"/>
    <property type="evidence" value="ECO:0007669"/>
    <property type="project" value="UniProtKB-KW"/>
</dbReference>
<protein>
    <submittedName>
        <fullName evidence="4">16S rRNA (Cytosine(1402)-N(4))-methyltransferase</fullName>
    </submittedName>
</protein>
<dbReference type="SUPFAM" id="SSF53335">
    <property type="entry name" value="S-adenosyl-L-methionine-dependent methyltransferases"/>
    <property type="match status" value="1"/>
</dbReference>
<dbReference type="GO" id="GO:0032259">
    <property type="term" value="P:methylation"/>
    <property type="evidence" value="ECO:0007669"/>
    <property type="project" value="UniProtKB-KW"/>
</dbReference>
<organism evidence="4 5">
    <name type="scientific">Methanosphaera stadtmanae</name>
    <dbReference type="NCBI Taxonomy" id="2317"/>
    <lineage>
        <taxon>Archaea</taxon>
        <taxon>Methanobacteriati</taxon>
        <taxon>Methanobacteriota</taxon>
        <taxon>Methanomada group</taxon>
        <taxon>Methanobacteria</taxon>
        <taxon>Methanobacteriales</taxon>
        <taxon>Methanobacteriaceae</taxon>
        <taxon>Methanosphaera</taxon>
    </lineage>
</organism>
<evidence type="ECO:0000256" key="2">
    <source>
        <dbReference type="ARBA" id="ARBA00022679"/>
    </source>
</evidence>
<name>A0A328Q194_9EURY</name>
<dbReference type="PANTHER" id="PTHR43861">
    <property type="entry name" value="TRANS-ACONITATE 2-METHYLTRANSFERASE-RELATED"/>
    <property type="match status" value="1"/>
</dbReference>
<dbReference type="GeneID" id="3855888"/>
<dbReference type="RefSeq" id="WP_011406200.1">
    <property type="nucleotide sequence ID" value="NZ_CATZNA010000039.1"/>
</dbReference>
<keyword evidence="1 4" id="KW-0489">Methyltransferase</keyword>
<dbReference type="AlphaFoldDB" id="A0A328Q194"/>
<dbReference type="InterPro" id="IPR016461">
    <property type="entry name" value="COMT-like"/>
</dbReference>
<accession>A0A328Q194</accession>
<dbReference type="PANTHER" id="PTHR43861:SF1">
    <property type="entry name" value="TRANS-ACONITATE 2-METHYLTRANSFERASE"/>
    <property type="match status" value="1"/>
</dbReference>
<feature type="domain" description="Methyltransferase" evidence="3">
    <location>
        <begin position="45"/>
        <end position="140"/>
    </location>
</feature>
<reference evidence="4 5" key="1">
    <citation type="submission" date="2017-05" db="EMBL/GenBank/DDBJ databases">
        <title>Host range expansion of the Methanosphaera genus to humans and monogastric animals involves recent and extensive reduction in genome content.</title>
        <authorList>
            <person name="Hoedt E.C."/>
            <person name="Volmer J.G."/>
            <person name="Parks D.H."/>
            <person name="Rosewarne C.P."/>
            <person name="Denman S.E."/>
            <person name="Mcsweeney C.S."/>
            <person name="O Cuiv P."/>
            <person name="Hugenholtz P."/>
            <person name="Tyson G.W."/>
            <person name="Morrison M."/>
        </authorList>
    </citation>
    <scope>NUCLEOTIDE SEQUENCE [LARGE SCALE GENOMIC DNA]</scope>
    <source>
        <strain evidence="4 5">PA5</strain>
    </source>
</reference>
<gene>
    <name evidence="4" type="ORF">CA615_02910</name>
</gene>
<sequence>MADLKQHFNEVAENYDATIEKNLVNYNQMIEALINAIPDNESPRILDLGCGTGNITKKVLERFPNGKVTCFDLSEKMIEIAKEKLSDYDNIEYVIGDFTIIDIIDKYDAIISSLALHHIPNNQAKKDMYQHIYDSLYEGGVFYNADVIKANSDYNIILNERMTSKYMKENGCTDEDIETFKKNRNNNDVPITLMEHIKLLEEVGFKEIDVLWKYYSNAVYGGTKK</sequence>
<dbReference type="Pfam" id="PF13649">
    <property type="entry name" value="Methyltransf_25"/>
    <property type="match status" value="1"/>
</dbReference>
<keyword evidence="2 4" id="KW-0808">Transferase</keyword>
<evidence type="ECO:0000256" key="1">
    <source>
        <dbReference type="ARBA" id="ARBA00022603"/>
    </source>
</evidence>
<dbReference type="PROSITE" id="PS51683">
    <property type="entry name" value="SAM_OMT_II"/>
    <property type="match status" value="1"/>
</dbReference>
<evidence type="ECO:0000313" key="5">
    <source>
        <dbReference type="Proteomes" id="UP000248557"/>
    </source>
</evidence>
<dbReference type="Proteomes" id="UP000248557">
    <property type="component" value="Unassembled WGS sequence"/>
</dbReference>
<dbReference type="CDD" id="cd02440">
    <property type="entry name" value="AdoMet_MTases"/>
    <property type="match status" value="1"/>
</dbReference>
<dbReference type="OMA" id="VPWKYYG"/>
<dbReference type="Gene3D" id="3.40.50.150">
    <property type="entry name" value="Vaccinia Virus protein VP39"/>
    <property type="match status" value="1"/>
</dbReference>
<proteinExistence type="predicted"/>
<dbReference type="EMBL" id="NGJK01000029">
    <property type="protein sequence ID" value="RAP03283.1"/>
    <property type="molecule type" value="Genomic_DNA"/>
</dbReference>
<evidence type="ECO:0000313" key="4">
    <source>
        <dbReference type="EMBL" id="RAP03283.1"/>
    </source>
</evidence>
<evidence type="ECO:0000259" key="3">
    <source>
        <dbReference type="Pfam" id="PF13649"/>
    </source>
</evidence>
<dbReference type="InterPro" id="IPR041698">
    <property type="entry name" value="Methyltransf_25"/>
</dbReference>